<feature type="transmembrane region" description="Helical" evidence="6">
    <location>
        <begin position="184"/>
        <end position="205"/>
    </location>
</feature>
<dbReference type="AlphaFoldDB" id="A0A291LV82"/>
<evidence type="ECO:0000313" key="8">
    <source>
        <dbReference type="Proteomes" id="UP000219050"/>
    </source>
</evidence>
<keyword evidence="5 6" id="KW-0472">Membrane</keyword>
<organism evidence="7 8">
    <name type="scientific">Pacificitalea manganoxidans</name>
    <dbReference type="NCBI Taxonomy" id="1411902"/>
    <lineage>
        <taxon>Bacteria</taxon>
        <taxon>Pseudomonadati</taxon>
        <taxon>Pseudomonadota</taxon>
        <taxon>Alphaproteobacteria</taxon>
        <taxon>Rhodobacterales</taxon>
        <taxon>Paracoccaceae</taxon>
        <taxon>Pacificitalea</taxon>
    </lineage>
</organism>
<evidence type="ECO:0000256" key="2">
    <source>
        <dbReference type="ARBA" id="ARBA00022475"/>
    </source>
</evidence>
<evidence type="ECO:0000313" key="7">
    <source>
        <dbReference type="EMBL" id="ATI40557.1"/>
    </source>
</evidence>
<feature type="transmembrane region" description="Helical" evidence="6">
    <location>
        <begin position="150"/>
        <end position="172"/>
    </location>
</feature>
<dbReference type="KEGG" id="cmag:CBW24_00025"/>
<evidence type="ECO:0000256" key="6">
    <source>
        <dbReference type="SAM" id="Phobius"/>
    </source>
</evidence>
<dbReference type="Proteomes" id="UP000219050">
    <property type="component" value="Chromosome"/>
</dbReference>
<dbReference type="GO" id="GO:0015171">
    <property type="term" value="F:amino acid transmembrane transporter activity"/>
    <property type="evidence" value="ECO:0007669"/>
    <property type="project" value="TreeGrafter"/>
</dbReference>
<keyword evidence="4 6" id="KW-1133">Transmembrane helix</keyword>
<dbReference type="GO" id="GO:0005886">
    <property type="term" value="C:plasma membrane"/>
    <property type="evidence" value="ECO:0007669"/>
    <property type="project" value="UniProtKB-SubCell"/>
</dbReference>
<proteinExistence type="predicted"/>
<keyword evidence="8" id="KW-1185">Reference proteome</keyword>
<dbReference type="InterPro" id="IPR001123">
    <property type="entry name" value="LeuE-type"/>
</dbReference>
<feature type="transmembrane region" description="Helical" evidence="6">
    <location>
        <begin position="43"/>
        <end position="64"/>
    </location>
</feature>
<evidence type="ECO:0000256" key="5">
    <source>
        <dbReference type="ARBA" id="ARBA00023136"/>
    </source>
</evidence>
<dbReference type="PANTHER" id="PTHR30086">
    <property type="entry name" value="ARGININE EXPORTER PROTEIN ARGO"/>
    <property type="match status" value="1"/>
</dbReference>
<name>A0A291LV82_9RHOB</name>
<evidence type="ECO:0000256" key="4">
    <source>
        <dbReference type="ARBA" id="ARBA00022989"/>
    </source>
</evidence>
<dbReference type="OrthoDB" id="9804822at2"/>
<dbReference type="RefSeq" id="WP_088662868.1">
    <property type="nucleotide sequence ID" value="NZ_CP021404.1"/>
</dbReference>
<sequence length="206" mass="21569">MTITASELGLYAFALFVLFMTPGPVWAAITARALSGGFHAAWPLALGVVIGDALWPLAAIFGLSWITSVYAGFMELLRWVAVAMFIGMGLLILRRADTPIGETGALTRPGMLAGFMAGIVVILANPKAILFYMGILPGFFDLNAVGTADIVAICLISLAVPFIGNLIFAASVDRARRFLASGRAVRRANIIAGSLMLLVGAAIALG</sequence>
<reference evidence="7 8" key="1">
    <citation type="submission" date="2017-05" db="EMBL/GenBank/DDBJ databases">
        <title>Comparative genomic and metabolic analysis of manganese-oxidizing mechanisms in Celeribater manganoxidans DY25T: its adaption to the environment of polymetallic nodule.</title>
        <authorList>
            <person name="Wang X."/>
        </authorList>
    </citation>
    <scope>NUCLEOTIDE SEQUENCE [LARGE SCALE GENOMIC DNA]</scope>
    <source>
        <strain evidence="7 8">DY25</strain>
    </source>
</reference>
<dbReference type="Pfam" id="PF01810">
    <property type="entry name" value="LysE"/>
    <property type="match status" value="1"/>
</dbReference>
<dbReference type="PANTHER" id="PTHR30086:SF20">
    <property type="entry name" value="ARGININE EXPORTER PROTEIN ARGO-RELATED"/>
    <property type="match status" value="1"/>
</dbReference>
<dbReference type="EMBL" id="CP021404">
    <property type="protein sequence ID" value="ATI40557.1"/>
    <property type="molecule type" value="Genomic_DNA"/>
</dbReference>
<keyword evidence="2" id="KW-1003">Cell membrane</keyword>
<feature type="transmembrane region" description="Helical" evidence="6">
    <location>
        <begin position="76"/>
        <end position="93"/>
    </location>
</feature>
<protein>
    <submittedName>
        <fullName evidence="7">Lysine transporter LysE</fullName>
    </submittedName>
</protein>
<evidence type="ECO:0000256" key="3">
    <source>
        <dbReference type="ARBA" id="ARBA00022692"/>
    </source>
</evidence>
<gene>
    <name evidence="7" type="ORF">CBW24_00025</name>
</gene>
<keyword evidence="3 6" id="KW-0812">Transmembrane</keyword>
<comment type="subcellular location">
    <subcellularLocation>
        <location evidence="1">Cell membrane</location>
        <topology evidence="1">Multi-pass membrane protein</topology>
    </subcellularLocation>
</comment>
<accession>A0A291LV82</accession>
<evidence type="ECO:0000256" key="1">
    <source>
        <dbReference type="ARBA" id="ARBA00004651"/>
    </source>
</evidence>